<proteinExistence type="predicted"/>
<dbReference type="GO" id="GO:0009401">
    <property type="term" value="P:phosphoenolpyruvate-dependent sugar phosphotransferase system"/>
    <property type="evidence" value="ECO:0007669"/>
    <property type="project" value="UniProtKB-KW"/>
</dbReference>
<evidence type="ECO:0000256" key="6">
    <source>
        <dbReference type="ARBA" id="ARBA00022692"/>
    </source>
</evidence>
<dbReference type="PATRIC" id="fig|1218508.4.peg.1344"/>
<feature type="transmembrane region" description="Helical" evidence="9">
    <location>
        <begin position="207"/>
        <end position="236"/>
    </location>
</feature>
<keyword evidence="8 9" id="KW-0472">Membrane</keyword>
<dbReference type="EMBL" id="JXBZ01000009">
    <property type="protein sequence ID" value="KJY48300.1"/>
    <property type="molecule type" value="Genomic_DNA"/>
</dbReference>
<name>A0A0F4KPF8_9LACO</name>
<evidence type="ECO:0000256" key="7">
    <source>
        <dbReference type="ARBA" id="ARBA00022989"/>
    </source>
</evidence>
<evidence type="ECO:0000256" key="4">
    <source>
        <dbReference type="ARBA" id="ARBA00022597"/>
    </source>
</evidence>
<dbReference type="OrthoDB" id="1649937at2"/>
<keyword evidence="4" id="KW-0762">Sugar transport</keyword>
<feature type="transmembrane region" description="Helical" evidence="9">
    <location>
        <begin position="96"/>
        <end position="118"/>
    </location>
</feature>
<accession>A0A0F4KPF8</accession>
<sequence>MHLVQDILIIILAGYMTVDQDGPVIMSWFPVIVGTITGLIMGDLATALQIAGTFQLMMLGVAALGGASAPNYGLATIIGSFVAIRTGTGIKSAIAIGIPVGLLAIQLEVIARIINNFLVHHLETLNQQSEWKKMERRAYLGPTLFFLQTAIPTALIVFSGPTIVNIILKVIPKWVTNGLTVAGGMLPVVGIAMLLHYMPIKKFIPYAIIGFVLAAYMKVPVLGIALIGFAAGYIYFMKNNKTVTPSANTQNITDEAEGDDYDE</sequence>
<evidence type="ECO:0000313" key="11">
    <source>
        <dbReference type="Proteomes" id="UP000033695"/>
    </source>
</evidence>
<dbReference type="PANTHER" id="PTHR32502:SF28">
    <property type="entry name" value="PHOSPHOTRANSFERASE SYSTEM SUGAR-SPECIFIC EIIC COMPONENT"/>
    <property type="match status" value="1"/>
</dbReference>
<dbReference type="InterPro" id="IPR050303">
    <property type="entry name" value="GatZ_KbaZ_carbometab"/>
</dbReference>
<keyword evidence="6 9" id="KW-0812">Transmembrane</keyword>
<evidence type="ECO:0000256" key="8">
    <source>
        <dbReference type="ARBA" id="ARBA00023136"/>
    </source>
</evidence>
<evidence type="ECO:0000256" key="1">
    <source>
        <dbReference type="ARBA" id="ARBA00004651"/>
    </source>
</evidence>
<keyword evidence="11" id="KW-1185">Reference proteome</keyword>
<dbReference type="Proteomes" id="UP000033695">
    <property type="component" value="Unassembled WGS sequence"/>
</dbReference>
<keyword evidence="5" id="KW-0598">Phosphotransferase system</keyword>
<feature type="transmembrane region" description="Helical" evidence="9">
    <location>
        <begin position="56"/>
        <end position="84"/>
    </location>
</feature>
<dbReference type="STRING" id="1218508.JG29_13530"/>
<dbReference type="GO" id="GO:0005886">
    <property type="term" value="C:plasma membrane"/>
    <property type="evidence" value="ECO:0007669"/>
    <property type="project" value="UniProtKB-SubCell"/>
</dbReference>
<protein>
    <submittedName>
        <fullName evidence="10">PTS Man IIC</fullName>
    </submittedName>
</protein>
<keyword evidence="7 9" id="KW-1133">Transmembrane helix</keyword>
<comment type="subcellular location">
    <subcellularLocation>
        <location evidence="1">Cell membrane</location>
        <topology evidence="1">Multi-pass membrane protein</topology>
    </subcellularLocation>
</comment>
<feature type="transmembrane region" description="Helical" evidence="9">
    <location>
        <begin position="139"/>
        <end position="168"/>
    </location>
</feature>
<evidence type="ECO:0000256" key="2">
    <source>
        <dbReference type="ARBA" id="ARBA00022448"/>
    </source>
</evidence>
<dbReference type="PROSITE" id="PS51106">
    <property type="entry name" value="PTS_EIIC_TYPE_4"/>
    <property type="match status" value="1"/>
</dbReference>
<keyword evidence="2" id="KW-0813">Transport</keyword>
<organism evidence="10 11">
    <name type="scientific">Bombilactobacillus mellis</name>
    <dbReference type="NCBI Taxonomy" id="1218508"/>
    <lineage>
        <taxon>Bacteria</taxon>
        <taxon>Bacillati</taxon>
        <taxon>Bacillota</taxon>
        <taxon>Bacilli</taxon>
        <taxon>Lactobacillales</taxon>
        <taxon>Lactobacillaceae</taxon>
        <taxon>Bombilactobacillus</taxon>
    </lineage>
</organism>
<reference evidence="10 11" key="1">
    <citation type="submission" date="2014-12" db="EMBL/GenBank/DDBJ databases">
        <title>Comparative genomics of the lactic acid bacteria isolated from the honey bee gut.</title>
        <authorList>
            <person name="Ellegaard K.M."/>
            <person name="Tamarit D."/>
            <person name="Javelind E."/>
            <person name="Olofsson T."/>
            <person name="Andersson S.G."/>
            <person name="Vasquez A."/>
        </authorList>
    </citation>
    <scope>NUCLEOTIDE SEQUENCE [LARGE SCALE GENOMIC DNA]</scope>
    <source>
        <strain evidence="10 11">Hon2</strain>
    </source>
</reference>
<dbReference type="AlphaFoldDB" id="A0A0F4KPF8"/>
<evidence type="ECO:0000256" key="3">
    <source>
        <dbReference type="ARBA" id="ARBA00022475"/>
    </source>
</evidence>
<comment type="caution">
    <text evidence="10">The sequence shown here is derived from an EMBL/GenBank/DDBJ whole genome shotgun (WGS) entry which is preliminary data.</text>
</comment>
<dbReference type="HOGENOM" id="CLU_069101_1_1_9"/>
<dbReference type="InterPro" id="IPR004700">
    <property type="entry name" value="PTS_IIC_man"/>
</dbReference>
<gene>
    <name evidence="10" type="ORF">JG29_13530</name>
</gene>
<dbReference type="Pfam" id="PF03609">
    <property type="entry name" value="EII-Sor"/>
    <property type="match status" value="1"/>
</dbReference>
<dbReference type="RefSeq" id="WP_045923189.1">
    <property type="nucleotide sequence ID" value="NZ_JBHTHW010000005.1"/>
</dbReference>
<evidence type="ECO:0000313" key="10">
    <source>
        <dbReference type="EMBL" id="KJY48300.1"/>
    </source>
</evidence>
<evidence type="ECO:0000256" key="5">
    <source>
        <dbReference type="ARBA" id="ARBA00022683"/>
    </source>
</evidence>
<feature type="transmembrane region" description="Helical" evidence="9">
    <location>
        <begin position="174"/>
        <end position="195"/>
    </location>
</feature>
<keyword evidence="3" id="KW-1003">Cell membrane</keyword>
<dbReference type="PANTHER" id="PTHR32502">
    <property type="entry name" value="N-ACETYLGALACTOSAMINE PERMEASE II COMPONENT-RELATED"/>
    <property type="match status" value="1"/>
</dbReference>
<feature type="transmembrane region" description="Helical" evidence="9">
    <location>
        <begin position="25"/>
        <end position="44"/>
    </location>
</feature>
<evidence type="ECO:0000256" key="9">
    <source>
        <dbReference type="SAM" id="Phobius"/>
    </source>
</evidence>